<name>A0A1D9DY18_9MICO</name>
<protein>
    <recommendedName>
        <fullName evidence="3">Aldose epimerase</fullName>
    </recommendedName>
</protein>
<dbReference type="GO" id="GO:0005975">
    <property type="term" value="P:carbohydrate metabolic process"/>
    <property type="evidence" value="ECO:0007669"/>
    <property type="project" value="InterPro"/>
</dbReference>
<evidence type="ECO:0008006" key="3">
    <source>
        <dbReference type="Google" id="ProtNLM"/>
    </source>
</evidence>
<dbReference type="AlphaFoldDB" id="A0A1D9DY18"/>
<dbReference type="SUPFAM" id="SSF74650">
    <property type="entry name" value="Galactose mutarotase-like"/>
    <property type="match status" value="1"/>
</dbReference>
<dbReference type="InterPro" id="IPR008183">
    <property type="entry name" value="Aldose_1/G6P_1-epimerase"/>
</dbReference>
<dbReference type="Proteomes" id="UP000243784">
    <property type="component" value="Chromosome"/>
</dbReference>
<evidence type="ECO:0000313" key="2">
    <source>
        <dbReference type="Proteomes" id="UP000243784"/>
    </source>
</evidence>
<gene>
    <name evidence="1" type="ORF">A4Z71_01435</name>
</gene>
<accession>A0A1D9DY18</accession>
<dbReference type="InterPro" id="IPR011013">
    <property type="entry name" value="Gal_mutarotase_sf_dom"/>
</dbReference>
<dbReference type="OrthoDB" id="4739604at2"/>
<dbReference type="RefSeq" id="WP_070954209.1">
    <property type="nucleotide sequence ID" value="NZ_CP015208.1"/>
</dbReference>
<dbReference type="KEGG" id="rpla:A4Z71_01435"/>
<dbReference type="EMBL" id="CP015208">
    <property type="protein sequence ID" value="AOY55697.1"/>
    <property type="molecule type" value="Genomic_DNA"/>
</dbReference>
<dbReference type="GO" id="GO:0030246">
    <property type="term" value="F:carbohydrate binding"/>
    <property type="evidence" value="ECO:0007669"/>
    <property type="project" value="InterPro"/>
</dbReference>
<dbReference type="GO" id="GO:0016853">
    <property type="term" value="F:isomerase activity"/>
    <property type="evidence" value="ECO:0007669"/>
    <property type="project" value="InterPro"/>
</dbReference>
<dbReference type="Gene3D" id="2.70.98.10">
    <property type="match status" value="1"/>
</dbReference>
<evidence type="ECO:0000313" key="1">
    <source>
        <dbReference type="EMBL" id="AOY55697.1"/>
    </source>
</evidence>
<organism evidence="1 2">
    <name type="scientific">Candidatus Rhodoluna planktonica</name>
    <dbReference type="NCBI Taxonomy" id="535712"/>
    <lineage>
        <taxon>Bacteria</taxon>
        <taxon>Bacillati</taxon>
        <taxon>Actinomycetota</taxon>
        <taxon>Actinomycetes</taxon>
        <taxon>Micrococcales</taxon>
        <taxon>Microbacteriaceae</taxon>
        <taxon>Luna cluster</taxon>
        <taxon>Luna-1 subcluster</taxon>
        <taxon>Rhodoluna</taxon>
    </lineage>
</organism>
<dbReference type="Pfam" id="PF01263">
    <property type="entry name" value="Aldose_epim"/>
    <property type="match status" value="1"/>
</dbReference>
<proteinExistence type="predicted"/>
<reference evidence="1 2" key="1">
    <citation type="journal article" date="2016" name="Biochim. Biophys. Acta">
        <title>Photochemical characterization of actinorhodopsin and its functional existence in the natural host.</title>
        <authorList>
            <person name="Nakamura S."/>
            <person name="Kikukawa T."/>
            <person name="Tamogami J."/>
            <person name="Kamiya M."/>
            <person name="Aizawa T."/>
            <person name="Hahn M.W."/>
            <person name="Ihara K."/>
            <person name="Kamo N."/>
            <person name="Demura M."/>
        </authorList>
    </citation>
    <scope>NUCLEOTIDE SEQUENCE [LARGE SCALE GENOMIC DNA]</scope>
    <source>
        <strain evidence="1 2">MWH-Dar1</strain>
    </source>
</reference>
<dbReference type="InterPro" id="IPR014718">
    <property type="entry name" value="GH-type_carb-bd"/>
</dbReference>
<keyword evidence="2" id="KW-1185">Reference proteome</keyword>
<dbReference type="STRING" id="535712.A4Z71_01435"/>
<sequence length="309" mass="34094">MAKDLGHKFSLSLSQSYRNVTAVIDSIGAAILSLKVGDTELLDPGSYESSSGFLEGVTMAPWVNRLADGRYQSAGVAYQVPLTDEERSVANHGLVFESDFEVAQVLPGAIKLVKEIDDPNIYSTKLRIEVSYQLTEDGISVTQQITNLGDREAPLSFGSHPYFRIGEFSADQLEIKTSAKSVVAADERLLPIGKVPETTFGLVRDEWVLIGNLEIDNSLTDLHFDENGLSETFLRDPNGRVIRLWQSKIYRHLSLFTPDFYQTAEGNTRWSVALEPQTSAANSYNTADDLLVIQPGQVLEGNWGISFAE</sequence>